<comment type="caution">
    <text evidence="1">The sequence shown here is derived from an EMBL/GenBank/DDBJ whole genome shotgun (WGS) entry which is preliminary data.</text>
</comment>
<name>A0ABQ1ZCH9_9BACL</name>
<organism evidence="1 2">
    <name type="scientific">Paenibacillus silvae</name>
    <dbReference type="NCBI Taxonomy" id="1325358"/>
    <lineage>
        <taxon>Bacteria</taxon>
        <taxon>Bacillati</taxon>
        <taxon>Bacillota</taxon>
        <taxon>Bacilli</taxon>
        <taxon>Bacillales</taxon>
        <taxon>Paenibacillaceae</taxon>
        <taxon>Paenibacillus</taxon>
    </lineage>
</organism>
<protein>
    <submittedName>
        <fullName evidence="1">Uncharacterized protein</fullName>
    </submittedName>
</protein>
<evidence type="ECO:0000313" key="1">
    <source>
        <dbReference type="EMBL" id="GGH58138.1"/>
    </source>
</evidence>
<gene>
    <name evidence="1" type="ORF">GCM10008014_30460</name>
</gene>
<keyword evidence="2" id="KW-1185">Reference proteome</keyword>
<proteinExistence type="predicted"/>
<accession>A0ABQ1ZCH9</accession>
<dbReference type="RefSeq" id="WP_188592995.1">
    <property type="nucleotide sequence ID" value="NZ_BMFU01000004.1"/>
</dbReference>
<dbReference type="EMBL" id="BMFU01000004">
    <property type="protein sequence ID" value="GGH58138.1"/>
    <property type="molecule type" value="Genomic_DNA"/>
</dbReference>
<sequence>MNPEASGGIRRVCTWNTAISQYQRFIDKDAEQEIRKECLRKATEMRKLGQAKERFKDKLSALLVMKDTYKRGKLFEDILTDSLIHSAFLLSITGDDNEGIVEQIDGVIEMDGEFYPCSD</sequence>
<dbReference type="Proteomes" id="UP000652153">
    <property type="component" value="Unassembled WGS sequence"/>
</dbReference>
<reference evidence="2" key="1">
    <citation type="journal article" date="2019" name="Int. J. Syst. Evol. Microbiol.">
        <title>The Global Catalogue of Microorganisms (GCM) 10K type strain sequencing project: providing services to taxonomists for standard genome sequencing and annotation.</title>
        <authorList>
            <consortium name="The Broad Institute Genomics Platform"/>
            <consortium name="The Broad Institute Genome Sequencing Center for Infectious Disease"/>
            <person name="Wu L."/>
            <person name="Ma J."/>
        </authorList>
    </citation>
    <scope>NUCLEOTIDE SEQUENCE [LARGE SCALE GENOMIC DNA]</scope>
    <source>
        <strain evidence="2">CGMCC 1.12770</strain>
    </source>
</reference>
<evidence type="ECO:0000313" key="2">
    <source>
        <dbReference type="Proteomes" id="UP000652153"/>
    </source>
</evidence>